<organism evidence="1 2">
    <name type="scientific">Trichinella zimbabwensis</name>
    <dbReference type="NCBI Taxonomy" id="268475"/>
    <lineage>
        <taxon>Eukaryota</taxon>
        <taxon>Metazoa</taxon>
        <taxon>Ecdysozoa</taxon>
        <taxon>Nematoda</taxon>
        <taxon>Enoplea</taxon>
        <taxon>Dorylaimia</taxon>
        <taxon>Trichinellida</taxon>
        <taxon>Trichinellidae</taxon>
        <taxon>Trichinella</taxon>
    </lineage>
</organism>
<reference evidence="1 2" key="1">
    <citation type="submission" date="2015-01" db="EMBL/GenBank/DDBJ databases">
        <title>Evolution of Trichinella species and genotypes.</title>
        <authorList>
            <person name="Korhonen P.K."/>
            <person name="Edoardo P."/>
            <person name="Giuseppe L.R."/>
            <person name="Gasser R.B."/>
        </authorList>
    </citation>
    <scope>NUCLEOTIDE SEQUENCE [LARGE SCALE GENOMIC DNA]</scope>
    <source>
        <strain evidence="1">ISS1029</strain>
    </source>
</reference>
<evidence type="ECO:0000313" key="1">
    <source>
        <dbReference type="EMBL" id="KRZ06054.1"/>
    </source>
</evidence>
<sequence length="61" mass="7427">MRLLYLFDSAFGKVKKPECFMLLIEQTRWTYGNTSNSSMDTFQIYWKTEDFQKILKIFMEL</sequence>
<name>A0A0V1H6V8_9BILA</name>
<protein>
    <submittedName>
        <fullName evidence="1">Uncharacterized protein</fullName>
    </submittedName>
</protein>
<gene>
    <name evidence="1" type="ORF">T11_6688</name>
</gene>
<dbReference type="AlphaFoldDB" id="A0A0V1H6V8"/>
<accession>A0A0V1H6V8</accession>
<evidence type="ECO:0000313" key="2">
    <source>
        <dbReference type="Proteomes" id="UP000055024"/>
    </source>
</evidence>
<dbReference type="EMBL" id="JYDP01000126">
    <property type="protein sequence ID" value="KRZ06054.1"/>
    <property type="molecule type" value="Genomic_DNA"/>
</dbReference>
<proteinExistence type="predicted"/>
<dbReference type="Proteomes" id="UP000055024">
    <property type="component" value="Unassembled WGS sequence"/>
</dbReference>
<keyword evidence="2" id="KW-1185">Reference proteome</keyword>
<comment type="caution">
    <text evidence="1">The sequence shown here is derived from an EMBL/GenBank/DDBJ whole genome shotgun (WGS) entry which is preliminary data.</text>
</comment>